<protein>
    <submittedName>
        <fullName evidence="2">Uncharacterized protein</fullName>
    </submittedName>
</protein>
<dbReference type="EMBL" id="ML977149">
    <property type="protein sequence ID" value="KAF1988327.1"/>
    <property type="molecule type" value="Genomic_DNA"/>
</dbReference>
<evidence type="ECO:0000313" key="3">
    <source>
        <dbReference type="Proteomes" id="UP000800041"/>
    </source>
</evidence>
<dbReference type="AlphaFoldDB" id="A0A6G1H5J8"/>
<proteinExistence type="predicted"/>
<dbReference type="Proteomes" id="UP000800041">
    <property type="component" value="Unassembled WGS sequence"/>
</dbReference>
<organism evidence="2 3">
    <name type="scientific">Aulographum hederae CBS 113979</name>
    <dbReference type="NCBI Taxonomy" id="1176131"/>
    <lineage>
        <taxon>Eukaryota</taxon>
        <taxon>Fungi</taxon>
        <taxon>Dikarya</taxon>
        <taxon>Ascomycota</taxon>
        <taxon>Pezizomycotina</taxon>
        <taxon>Dothideomycetes</taxon>
        <taxon>Pleosporomycetidae</taxon>
        <taxon>Aulographales</taxon>
        <taxon>Aulographaceae</taxon>
    </lineage>
</organism>
<evidence type="ECO:0000313" key="2">
    <source>
        <dbReference type="EMBL" id="KAF1988327.1"/>
    </source>
</evidence>
<evidence type="ECO:0000256" key="1">
    <source>
        <dbReference type="SAM" id="MobiDB-lite"/>
    </source>
</evidence>
<keyword evidence="3" id="KW-1185">Reference proteome</keyword>
<reference evidence="2" key="1">
    <citation type="journal article" date="2020" name="Stud. Mycol.">
        <title>101 Dothideomycetes genomes: a test case for predicting lifestyles and emergence of pathogens.</title>
        <authorList>
            <person name="Haridas S."/>
            <person name="Albert R."/>
            <person name="Binder M."/>
            <person name="Bloem J."/>
            <person name="Labutti K."/>
            <person name="Salamov A."/>
            <person name="Andreopoulos B."/>
            <person name="Baker S."/>
            <person name="Barry K."/>
            <person name="Bills G."/>
            <person name="Bluhm B."/>
            <person name="Cannon C."/>
            <person name="Castanera R."/>
            <person name="Culley D."/>
            <person name="Daum C."/>
            <person name="Ezra D."/>
            <person name="Gonzalez J."/>
            <person name="Henrissat B."/>
            <person name="Kuo A."/>
            <person name="Liang C."/>
            <person name="Lipzen A."/>
            <person name="Lutzoni F."/>
            <person name="Magnuson J."/>
            <person name="Mondo S."/>
            <person name="Nolan M."/>
            <person name="Ohm R."/>
            <person name="Pangilinan J."/>
            <person name="Park H.-J."/>
            <person name="Ramirez L."/>
            <person name="Alfaro M."/>
            <person name="Sun H."/>
            <person name="Tritt A."/>
            <person name="Yoshinaga Y."/>
            <person name="Zwiers L.-H."/>
            <person name="Turgeon B."/>
            <person name="Goodwin S."/>
            <person name="Spatafora J."/>
            <person name="Crous P."/>
            <person name="Grigoriev I."/>
        </authorList>
    </citation>
    <scope>NUCLEOTIDE SEQUENCE</scope>
    <source>
        <strain evidence="2">CBS 113979</strain>
    </source>
</reference>
<name>A0A6G1H5J8_9PEZI</name>
<feature type="region of interest" description="Disordered" evidence="1">
    <location>
        <begin position="122"/>
        <end position="154"/>
    </location>
</feature>
<sequence>MARFLFNWLGHVDSRNTYRRPYIQFEHPIESFVSMHVRYAQAFALDAQAYSRRQLALGGEWRCEMAQMGRMPRPLGKACGSCVKEDSRAQSWRRVIFAEAKEPPRRINIRIWESHEVRSVRLGSPSTARPTSRRGACSRARRVRRSSNMRLGET</sequence>
<accession>A0A6G1H5J8</accession>
<gene>
    <name evidence="2" type="ORF">K402DRAFT_33156</name>
</gene>